<dbReference type="Proteomes" id="UP000184300">
    <property type="component" value="Unassembled WGS sequence"/>
</dbReference>
<dbReference type="OrthoDB" id="9975416at2759"/>
<evidence type="ECO:0000313" key="3">
    <source>
        <dbReference type="EMBL" id="OJJ86413.1"/>
    </source>
</evidence>
<keyword evidence="4" id="KW-1185">Reference proteome</keyword>
<gene>
    <name evidence="3" type="ORF">ASPGLDRAFT_44205</name>
</gene>
<accession>A0A1L9VR74</accession>
<reference evidence="4" key="1">
    <citation type="journal article" date="2017" name="Genome Biol.">
        <title>Comparative genomics reveals high biological diversity and specific adaptations in the industrially and medically important fungal genus Aspergillus.</title>
        <authorList>
            <person name="de Vries R.P."/>
            <person name="Riley R."/>
            <person name="Wiebenga A."/>
            <person name="Aguilar-Osorio G."/>
            <person name="Amillis S."/>
            <person name="Uchima C.A."/>
            <person name="Anderluh G."/>
            <person name="Asadollahi M."/>
            <person name="Askin M."/>
            <person name="Barry K."/>
            <person name="Battaglia E."/>
            <person name="Bayram O."/>
            <person name="Benocci T."/>
            <person name="Braus-Stromeyer S.A."/>
            <person name="Caldana C."/>
            <person name="Canovas D."/>
            <person name="Cerqueira G.C."/>
            <person name="Chen F."/>
            <person name="Chen W."/>
            <person name="Choi C."/>
            <person name="Clum A."/>
            <person name="Dos Santos R.A."/>
            <person name="Damasio A.R."/>
            <person name="Diallinas G."/>
            <person name="Emri T."/>
            <person name="Fekete E."/>
            <person name="Flipphi M."/>
            <person name="Freyberg S."/>
            <person name="Gallo A."/>
            <person name="Gournas C."/>
            <person name="Habgood R."/>
            <person name="Hainaut M."/>
            <person name="Harispe M.L."/>
            <person name="Henrissat B."/>
            <person name="Hilden K.S."/>
            <person name="Hope R."/>
            <person name="Hossain A."/>
            <person name="Karabika E."/>
            <person name="Karaffa L."/>
            <person name="Karanyi Z."/>
            <person name="Krasevec N."/>
            <person name="Kuo A."/>
            <person name="Kusch H."/>
            <person name="LaButti K."/>
            <person name="Lagendijk E.L."/>
            <person name="Lapidus A."/>
            <person name="Levasseur A."/>
            <person name="Lindquist E."/>
            <person name="Lipzen A."/>
            <person name="Logrieco A.F."/>
            <person name="MacCabe A."/>
            <person name="Maekelae M.R."/>
            <person name="Malavazi I."/>
            <person name="Melin P."/>
            <person name="Meyer V."/>
            <person name="Mielnichuk N."/>
            <person name="Miskei M."/>
            <person name="Molnar A.P."/>
            <person name="Mule G."/>
            <person name="Ngan C.Y."/>
            <person name="Orejas M."/>
            <person name="Orosz E."/>
            <person name="Ouedraogo J.P."/>
            <person name="Overkamp K.M."/>
            <person name="Park H.-S."/>
            <person name="Perrone G."/>
            <person name="Piumi F."/>
            <person name="Punt P.J."/>
            <person name="Ram A.F."/>
            <person name="Ramon A."/>
            <person name="Rauscher S."/>
            <person name="Record E."/>
            <person name="Riano-Pachon D.M."/>
            <person name="Robert V."/>
            <person name="Roehrig J."/>
            <person name="Ruller R."/>
            <person name="Salamov A."/>
            <person name="Salih N.S."/>
            <person name="Samson R.A."/>
            <person name="Sandor E."/>
            <person name="Sanguinetti M."/>
            <person name="Schuetze T."/>
            <person name="Sepcic K."/>
            <person name="Shelest E."/>
            <person name="Sherlock G."/>
            <person name="Sophianopoulou V."/>
            <person name="Squina F.M."/>
            <person name="Sun H."/>
            <person name="Susca A."/>
            <person name="Todd R.B."/>
            <person name="Tsang A."/>
            <person name="Unkles S.E."/>
            <person name="van de Wiele N."/>
            <person name="van Rossen-Uffink D."/>
            <person name="Oliveira J.V."/>
            <person name="Vesth T.C."/>
            <person name="Visser J."/>
            <person name="Yu J.-H."/>
            <person name="Zhou M."/>
            <person name="Andersen M.R."/>
            <person name="Archer D.B."/>
            <person name="Baker S.E."/>
            <person name="Benoit I."/>
            <person name="Brakhage A.A."/>
            <person name="Braus G.H."/>
            <person name="Fischer R."/>
            <person name="Frisvad J.C."/>
            <person name="Goldman G.H."/>
            <person name="Houbraken J."/>
            <person name="Oakley B."/>
            <person name="Pocsi I."/>
            <person name="Scazzocchio C."/>
            <person name="Seiboth B."/>
            <person name="vanKuyk P.A."/>
            <person name="Wortman J."/>
            <person name="Dyer P.S."/>
            <person name="Grigoriev I.V."/>
        </authorList>
    </citation>
    <scope>NUCLEOTIDE SEQUENCE [LARGE SCALE GENOMIC DNA]</scope>
    <source>
        <strain evidence="4">CBS 516.65</strain>
    </source>
</reference>
<organism evidence="3 4">
    <name type="scientific">Aspergillus glaucus CBS 516.65</name>
    <dbReference type="NCBI Taxonomy" id="1160497"/>
    <lineage>
        <taxon>Eukaryota</taxon>
        <taxon>Fungi</taxon>
        <taxon>Dikarya</taxon>
        <taxon>Ascomycota</taxon>
        <taxon>Pezizomycotina</taxon>
        <taxon>Eurotiomycetes</taxon>
        <taxon>Eurotiomycetidae</taxon>
        <taxon>Eurotiales</taxon>
        <taxon>Aspergillaceae</taxon>
        <taxon>Aspergillus</taxon>
        <taxon>Aspergillus subgen. Aspergillus</taxon>
    </lineage>
</organism>
<dbReference type="STRING" id="1160497.A0A1L9VR74"/>
<dbReference type="VEuPathDB" id="FungiDB:ASPGLDRAFT_44205"/>
<dbReference type="PANTHER" id="PTHR13947:SF37">
    <property type="entry name" value="LD18367P"/>
    <property type="match status" value="1"/>
</dbReference>
<proteinExistence type="predicted"/>
<dbReference type="SUPFAM" id="SSF55729">
    <property type="entry name" value="Acyl-CoA N-acyltransferases (Nat)"/>
    <property type="match status" value="1"/>
</dbReference>
<evidence type="ECO:0000259" key="2">
    <source>
        <dbReference type="PROSITE" id="PS51186"/>
    </source>
</evidence>
<dbReference type="AlphaFoldDB" id="A0A1L9VR74"/>
<name>A0A1L9VR74_ASPGL</name>
<dbReference type="Gene3D" id="3.40.630.30">
    <property type="match status" value="1"/>
</dbReference>
<dbReference type="RefSeq" id="XP_022403102.1">
    <property type="nucleotide sequence ID" value="XM_022545979.1"/>
</dbReference>
<keyword evidence="1" id="KW-0808">Transferase</keyword>
<dbReference type="GeneID" id="34462240"/>
<dbReference type="PANTHER" id="PTHR13947">
    <property type="entry name" value="GNAT FAMILY N-ACETYLTRANSFERASE"/>
    <property type="match status" value="1"/>
</dbReference>
<dbReference type="InterPro" id="IPR000182">
    <property type="entry name" value="GNAT_dom"/>
</dbReference>
<dbReference type="InterPro" id="IPR016181">
    <property type="entry name" value="Acyl_CoA_acyltransferase"/>
</dbReference>
<dbReference type="PROSITE" id="PS51186">
    <property type="entry name" value="GNAT"/>
    <property type="match status" value="1"/>
</dbReference>
<evidence type="ECO:0000313" key="4">
    <source>
        <dbReference type="Proteomes" id="UP000184300"/>
    </source>
</evidence>
<dbReference type="CDD" id="cd04301">
    <property type="entry name" value="NAT_SF"/>
    <property type="match status" value="1"/>
</dbReference>
<dbReference type="InterPro" id="IPR050769">
    <property type="entry name" value="NAT_camello-type"/>
</dbReference>
<dbReference type="GO" id="GO:0008080">
    <property type="term" value="F:N-acetyltransferase activity"/>
    <property type="evidence" value="ECO:0007669"/>
    <property type="project" value="InterPro"/>
</dbReference>
<dbReference type="Pfam" id="PF00583">
    <property type="entry name" value="Acetyltransf_1"/>
    <property type="match status" value="1"/>
</dbReference>
<evidence type="ECO:0000256" key="1">
    <source>
        <dbReference type="ARBA" id="ARBA00022679"/>
    </source>
</evidence>
<sequence>MLEGDIHYRYGQLEDSEAIASLGAHVFTISFAQLLPVKDLQKYLLESYSTSSIAAKLKHPSTTFVVAIYDDTLVGFMQLTQGTSEACIDDVKSKIQLQRLYVSEKCQGLGIGMRLMEKAEIEAHKMGIKNIWLASWESNPKAERIYEKAGFVKVGSMKFMLGDAELKDWVMIKAL</sequence>
<protein>
    <recommendedName>
        <fullName evidence="2">N-acetyltransferase domain-containing protein</fullName>
    </recommendedName>
</protein>
<feature type="domain" description="N-acetyltransferase" evidence="2">
    <location>
        <begin position="24"/>
        <end position="175"/>
    </location>
</feature>
<dbReference type="EMBL" id="KV878892">
    <property type="protein sequence ID" value="OJJ86413.1"/>
    <property type="molecule type" value="Genomic_DNA"/>
</dbReference>